<evidence type="ECO:0000256" key="3">
    <source>
        <dbReference type="PROSITE-ProRule" id="PRU00339"/>
    </source>
</evidence>
<organism evidence="4 5">
    <name type="scientific">Shewanella denitrificans (strain OS217 / ATCC BAA-1090 / DSM 15013)</name>
    <dbReference type="NCBI Taxonomy" id="318161"/>
    <lineage>
        <taxon>Bacteria</taxon>
        <taxon>Pseudomonadati</taxon>
        <taxon>Pseudomonadota</taxon>
        <taxon>Gammaproteobacteria</taxon>
        <taxon>Alteromonadales</taxon>
        <taxon>Shewanellaceae</taxon>
        <taxon>Shewanella</taxon>
    </lineage>
</organism>
<protein>
    <submittedName>
        <fullName evidence="4">TPR repeat</fullName>
    </submittedName>
</protein>
<evidence type="ECO:0000313" key="4">
    <source>
        <dbReference type="EMBL" id="ABE55546.1"/>
    </source>
</evidence>
<dbReference type="PANTHER" id="PTHR44858">
    <property type="entry name" value="TETRATRICOPEPTIDE REPEAT PROTEIN 6"/>
    <property type="match status" value="1"/>
</dbReference>
<dbReference type="SUPFAM" id="SSF48452">
    <property type="entry name" value="TPR-like"/>
    <property type="match status" value="2"/>
</dbReference>
<evidence type="ECO:0000256" key="1">
    <source>
        <dbReference type="ARBA" id="ARBA00022737"/>
    </source>
</evidence>
<dbReference type="RefSeq" id="WP_011496697.1">
    <property type="nucleotide sequence ID" value="NC_007954.1"/>
</dbReference>
<dbReference type="InterPro" id="IPR050498">
    <property type="entry name" value="Ycf3"/>
</dbReference>
<dbReference type="AlphaFoldDB" id="Q12LY0"/>
<dbReference type="InterPro" id="IPR019734">
    <property type="entry name" value="TPR_rpt"/>
</dbReference>
<dbReference type="PROSITE" id="PS50005">
    <property type="entry name" value="TPR"/>
    <property type="match status" value="4"/>
</dbReference>
<keyword evidence="5" id="KW-1185">Reference proteome</keyword>
<dbReference type="HOGENOM" id="CLU_396328_0_0_6"/>
<feature type="repeat" description="TPR" evidence="3">
    <location>
        <begin position="488"/>
        <end position="521"/>
    </location>
</feature>
<reference evidence="4 5" key="1">
    <citation type="submission" date="2006-03" db="EMBL/GenBank/DDBJ databases">
        <title>Complete sequence of Shewanella denitrificans OS217.</title>
        <authorList>
            <consortium name="US DOE Joint Genome Institute"/>
            <person name="Copeland A."/>
            <person name="Lucas S."/>
            <person name="Lapidus A."/>
            <person name="Barry K."/>
            <person name="Detter J.C."/>
            <person name="Glavina del Rio T."/>
            <person name="Hammon N."/>
            <person name="Israni S."/>
            <person name="Dalin E."/>
            <person name="Tice H."/>
            <person name="Pitluck S."/>
            <person name="Brettin T."/>
            <person name="Bruce D."/>
            <person name="Han C."/>
            <person name="Tapia R."/>
            <person name="Gilna P."/>
            <person name="Kiss H."/>
            <person name="Schmutz J."/>
            <person name="Larimer F."/>
            <person name="Land M."/>
            <person name="Hauser L."/>
            <person name="Kyrpides N."/>
            <person name="Lykidis A."/>
            <person name="Richardson P."/>
        </authorList>
    </citation>
    <scope>NUCLEOTIDE SEQUENCE [LARGE SCALE GENOMIC DNA]</scope>
    <source>
        <strain evidence="5">OS217 / ATCC BAA-1090 / DSM 15013</strain>
    </source>
</reference>
<dbReference type="Proteomes" id="UP000001982">
    <property type="component" value="Chromosome"/>
</dbReference>
<dbReference type="Pfam" id="PF13181">
    <property type="entry name" value="TPR_8"/>
    <property type="match status" value="1"/>
</dbReference>
<dbReference type="InterPro" id="IPR011990">
    <property type="entry name" value="TPR-like_helical_dom_sf"/>
</dbReference>
<dbReference type="eggNOG" id="COG0457">
    <property type="taxonomic scope" value="Bacteria"/>
</dbReference>
<dbReference type="PROSITE" id="PS50293">
    <property type="entry name" value="TPR_REGION"/>
    <property type="match status" value="1"/>
</dbReference>
<feature type="repeat" description="TPR" evidence="3">
    <location>
        <begin position="556"/>
        <end position="589"/>
    </location>
</feature>
<feature type="repeat" description="TPR" evidence="3">
    <location>
        <begin position="420"/>
        <end position="453"/>
    </location>
</feature>
<accession>Q12LY0</accession>
<dbReference type="STRING" id="318161.Sden_2266"/>
<evidence type="ECO:0000313" key="5">
    <source>
        <dbReference type="Proteomes" id="UP000001982"/>
    </source>
</evidence>
<feature type="repeat" description="TPR" evidence="3">
    <location>
        <begin position="454"/>
        <end position="487"/>
    </location>
</feature>
<keyword evidence="2 3" id="KW-0802">TPR repeat</keyword>
<dbReference type="SMART" id="SM00028">
    <property type="entry name" value="TPR"/>
    <property type="match status" value="5"/>
</dbReference>
<proteinExistence type="predicted"/>
<dbReference type="EMBL" id="CP000302">
    <property type="protein sequence ID" value="ABE55546.1"/>
    <property type="molecule type" value="Genomic_DNA"/>
</dbReference>
<keyword evidence="1" id="KW-0677">Repeat</keyword>
<dbReference type="OrthoDB" id="9766710at2"/>
<dbReference type="Gene3D" id="1.25.40.10">
    <property type="entry name" value="Tetratricopeptide repeat domain"/>
    <property type="match status" value="2"/>
</dbReference>
<dbReference type="Pfam" id="PF13414">
    <property type="entry name" value="TPR_11"/>
    <property type="match status" value="1"/>
</dbReference>
<name>Q12LY0_SHEDO</name>
<dbReference type="PANTHER" id="PTHR44858:SF1">
    <property type="entry name" value="UDP-N-ACETYLGLUCOSAMINE--PEPTIDE N-ACETYLGLUCOSAMINYLTRANSFERASE SPINDLY-RELATED"/>
    <property type="match status" value="1"/>
</dbReference>
<dbReference type="Pfam" id="PF13424">
    <property type="entry name" value="TPR_12"/>
    <property type="match status" value="1"/>
</dbReference>
<sequence>MLQPNDNNKYFHIQASDAQRQREAGFQAVERAFELNADFNRHGVWSGVSELVEQAWLHLNDQDSDELLDKHNYALYMVLAEHREQIGLKYACLTDTASGAEKTRNFPLDRAYRMVNSLVEIVKQWKASAGAQQKWRIVVGNFSDANYLASRFFLELARRVTDIDILVLTDGETLPFDLAQLGMALNPVHPIDTLSAQAEPLIREMPAFDATLYEQLISTNDMMSWENSFSSMLAHFEQTGDPLSVAKVAIRALCLYNHYGYYHESASFVDKVLPYLEQLVGDDQITRWSYLGNIFQGMVTTGREHEALAVILKYAQPYLTQPSLKARMHYLLSMVYLRYLKQQDLEKAQQHIMLSKQEIATAQGKVSDLEHDFLSVFIDNGLAFLRVRQGRSEEALQLCSEGFNFLTERLGDEAHKLHRSVLLYNSAQVYTLLGETEAALKFYNEAVEMDPYYSEYYNEIGNLLQRLGRYQQAIGMYESAIKYSAPYSEVYSNKGMCHVFLEQWPAALECFAHSLELSPHQQDVYLVRGDVFSGFDEQDKAFADYSRAISLTGDSATARVNRAVIHYEREQYDAALRDMNRAIELEPNNPSHYENRAEIFKALGNEAQAEADLARNIDFVTA</sequence>
<evidence type="ECO:0000256" key="2">
    <source>
        <dbReference type="ARBA" id="ARBA00022803"/>
    </source>
</evidence>
<dbReference type="KEGG" id="sdn:Sden_2266"/>
<gene>
    <name evidence="4" type="ordered locus">Sden_2266</name>
</gene>